<dbReference type="AlphaFoldDB" id="W1YIY0"/>
<dbReference type="EMBL" id="AZMM01003750">
    <property type="protein sequence ID" value="ETJ42281.1"/>
    <property type="molecule type" value="Genomic_DNA"/>
</dbReference>
<dbReference type="Gene3D" id="3.30.56.10">
    <property type="match status" value="1"/>
</dbReference>
<dbReference type="GO" id="GO:0016874">
    <property type="term" value="F:ligase activity"/>
    <property type="evidence" value="ECO:0007669"/>
    <property type="project" value="UniProtKB-KW"/>
</dbReference>
<name>W1YIY0_9ZZZZ</name>
<organism evidence="1">
    <name type="scientific">human gut metagenome</name>
    <dbReference type="NCBI Taxonomy" id="408170"/>
    <lineage>
        <taxon>unclassified sequences</taxon>
        <taxon>metagenomes</taxon>
        <taxon>organismal metagenomes</taxon>
    </lineage>
</organism>
<reference evidence="1" key="1">
    <citation type="submission" date="2013-12" db="EMBL/GenBank/DDBJ databases">
        <title>A Varibaculum cambriense genome reconstructed from a premature infant gut community with otherwise low bacterial novelty that shifts toward anaerobic metabolism during the third week of life.</title>
        <authorList>
            <person name="Brown C.T."/>
            <person name="Sharon I."/>
            <person name="Thomas B.C."/>
            <person name="Castelle C.J."/>
            <person name="Morowitz M.J."/>
            <person name="Banfield J.F."/>
        </authorList>
    </citation>
    <scope>NUCLEOTIDE SEQUENCE</scope>
</reference>
<protein>
    <submittedName>
        <fullName evidence="1">Phenylalanine-tRNA ligase</fullName>
    </submittedName>
</protein>
<evidence type="ECO:0000313" key="1">
    <source>
        <dbReference type="EMBL" id="ETJ42281.1"/>
    </source>
</evidence>
<proteinExistence type="predicted"/>
<dbReference type="SUPFAM" id="SSF46955">
    <property type="entry name" value="Putative DNA-binding domain"/>
    <property type="match status" value="1"/>
</dbReference>
<dbReference type="InterPro" id="IPR012340">
    <property type="entry name" value="NA-bd_OB-fold"/>
</dbReference>
<dbReference type="InterPro" id="IPR009061">
    <property type="entry name" value="DNA-bd_dom_put_sf"/>
</dbReference>
<accession>W1YIY0</accession>
<feature type="non-terminal residue" evidence="1">
    <location>
        <position position="78"/>
    </location>
</feature>
<keyword evidence="1" id="KW-0436">Ligase</keyword>
<comment type="caution">
    <text evidence="1">The sequence shown here is derived from an EMBL/GenBank/DDBJ whole genome shotgun (WGS) entry which is preliminary data.</text>
</comment>
<dbReference type="Gene3D" id="2.40.50.140">
    <property type="entry name" value="Nucleic acid-binding proteins"/>
    <property type="match status" value="1"/>
</dbReference>
<sequence>IGEDPSGIIVLDQWLAAHGHDGEELPEPGTDAIPLLGLGEEVLEINITPDRGYCFSMRGVAREYSHSTGAVRHAGGRA</sequence>
<gene>
    <name evidence="1" type="ORF">Q604_UNBC03750G0001</name>
</gene>
<feature type="non-terminal residue" evidence="1">
    <location>
        <position position="1"/>
    </location>
</feature>